<accession>U4KH06</accession>
<sequence length="244" mass="29152">MRNKKRQITLRGQANNQKLEEITKFHEERNLKLAECVLNTEKRLFINMTFDKIRQVQKTLNFINTYYNHNVNDLKSIFNKVVIHYCDLSEYQDNSLSDFSKSNNKKFIEFSDLEKRVYDFEKKELESYKGRLSNLDFLHLFITKKTTTVNFKKTDSFKKVEQLSNRYSKMADKYRSKIVIKIAKNKTDFDTELKRAILLSNKVKSDFEAFNFEEFKTDFVNYCESLLKQKNQTSDLSVQLVEVE</sequence>
<dbReference type="AlphaFoldDB" id="U4KH06"/>
<proteinExistence type="predicted"/>
<keyword evidence="2" id="KW-1185">Reference proteome</keyword>
<evidence type="ECO:0000313" key="1">
    <source>
        <dbReference type="EMBL" id="CCO60829.1"/>
    </source>
</evidence>
<organism evidence="1 2">
    <name type="scientific">Vibrio nigripulchritudo</name>
    <dbReference type="NCBI Taxonomy" id="28173"/>
    <lineage>
        <taxon>Bacteria</taxon>
        <taxon>Pseudomonadati</taxon>
        <taxon>Pseudomonadota</taxon>
        <taxon>Gammaproteobacteria</taxon>
        <taxon>Vibrionales</taxon>
        <taxon>Vibrionaceae</taxon>
        <taxon>Vibrio</taxon>
    </lineage>
</organism>
<gene>
    <name evidence="1" type="ORF">VIBNI_B1056</name>
</gene>
<protein>
    <submittedName>
        <fullName evidence="1">Uncharacterized protein</fullName>
    </submittedName>
</protein>
<name>U4KH06_9VIBR</name>
<dbReference type="PATRIC" id="fig|1260221.3.peg.4679"/>
<dbReference type="EMBL" id="FO203527">
    <property type="protein sequence ID" value="CCO60829.1"/>
    <property type="molecule type" value="Genomic_DNA"/>
</dbReference>
<dbReference type="Proteomes" id="UP000016895">
    <property type="component" value="Chromosome 2"/>
</dbReference>
<reference evidence="1 2" key="1">
    <citation type="journal article" date="2013" name="ISME J.">
        <title>Comparative genomics of pathogenic lineages of Vibrio nigripulchritudo identifies virulence-associated traits.</title>
        <authorList>
            <person name="Goudenege D."/>
            <person name="Labreuche Y."/>
            <person name="Krin E."/>
            <person name="Ansquer D."/>
            <person name="Mangenot S."/>
            <person name="Calteau A."/>
            <person name="Medigue C."/>
            <person name="Mazel D."/>
            <person name="Polz M.F."/>
            <person name="Le Roux F."/>
        </authorList>
    </citation>
    <scope>NUCLEOTIDE SEQUENCE [LARGE SCALE GENOMIC DNA]</scope>
    <source>
        <strain evidence="2">SnF1</strain>
    </source>
</reference>
<evidence type="ECO:0000313" key="2">
    <source>
        <dbReference type="Proteomes" id="UP000016895"/>
    </source>
</evidence>
<dbReference type="STRING" id="28173.VIBNI_B1056"/>
<dbReference type="KEGG" id="vni:VIBNI_B1056"/>